<protein>
    <submittedName>
        <fullName evidence="1">Uncharacterized protein</fullName>
    </submittedName>
</protein>
<accession>A0A0F9EG93</accession>
<reference evidence="1" key="1">
    <citation type="journal article" date="2015" name="Nature">
        <title>Complex archaea that bridge the gap between prokaryotes and eukaryotes.</title>
        <authorList>
            <person name="Spang A."/>
            <person name="Saw J.H."/>
            <person name="Jorgensen S.L."/>
            <person name="Zaremba-Niedzwiedzka K."/>
            <person name="Martijn J."/>
            <person name="Lind A.E."/>
            <person name="van Eijk R."/>
            <person name="Schleper C."/>
            <person name="Guy L."/>
            <person name="Ettema T.J."/>
        </authorList>
    </citation>
    <scope>NUCLEOTIDE SEQUENCE</scope>
</reference>
<organism evidence="1">
    <name type="scientific">marine sediment metagenome</name>
    <dbReference type="NCBI Taxonomy" id="412755"/>
    <lineage>
        <taxon>unclassified sequences</taxon>
        <taxon>metagenomes</taxon>
        <taxon>ecological metagenomes</taxon>
    </lineage>
</organism>
<proteinExistence type="predicted"/>
<evidence type="ECO:0000313" key="1">
    <source>
        <dbReference type="EMBL" id="KKL65261.1"/>
    </source>
</evidence>
<comment type="caution">
    <text evidence="1">The sequence shown here is derived from an EMBL/GenBank/DDBJ whole genome shotgun (WGS) entry which is preliminary data.</text>
</comment>
<name>A0A0F9EG93_9ZZZZ</name>
<dbReference type="EMBL" id="LAZR01027592">
    <property type="protein sequence ID" value="KKL65261.1"/>
    <property type="molecule type" value="Genomic_DNA"/>
</dbReference>
<gene>
    <name evidence="1" type="ORF">LCGC14_2156790</name>
</gene>
<dbReference type="AlphaFoldDB" id="A0A0F9EG93"/>
<sequence>MKITGKHIPAYKIYSLSLTNEDIVKLYKSLEEGQTVLDKKLREFVDDLLGLLGSRDL</sequence>